<dbReference type="RefSeq" id="WP_106876318.1">
    <property type="nucleotide sequence ID" value="NZ_PYEP01000002.1"/>
</dbReference>
<protein>
    <submittedName>
        <fullName evidence="1">Phage tail protein</fullName>
    </submittedName>
</protein>
<sequence length="155" mass="17140">MLKPDSLRKALTDAVPALRTNPDMLRLFIDNGSIAATLAASLSFEKQYTLNVVVTDFTGDIDLLLVPVMAWLREHQPDVMTTDEGRKKGFTWYADINNDSSVDVSISLLLTERTIVKEDGGALHVSTLPEPQPPEPVTRPVKMYAGGELVSQWNE</sequence>
<evidence type="ECO:0000313" key="2">
    <source>
        <dbReference type="Proteomes" id="UP000240212"/>
    </source>
</evidence>
<dbReference type="Pfam" id="PF06891">
    <property type="entry name" value="P2_Phage_GpR"/>
    <property type="match status" value="1"/>
</dbReference>
<keyword evidence="2" id="KW-1185">Reference proteome</keyword>
<gene>
    <name evidence="1" type="ORF">C7G83_03965</name>
</gene>
<dbReference type="OrthoDB" id="8564199at2"/>
<dbReference type="AlphaFoldDB" id="A0A2P8VMB5"/>
<dbReference type="EMBL" id="PYEP01000002">
    <property type="protein sequence ID" value="PSN08530.1"/>
    <property type="molecule type" value="Genomic_DNA"/>
</dbReference>
<dbReference type="InterPro" id="IPR009678">
    <property type="entry name" value="Phage_tail_completion_R"/>
</dbReference>
<comment type="caution">
    <text evidence="1">The sequence shown here is derived from an EMBL/GenBank/DDBJ whole genome shotgun (WGS) entry which is preliminary data.</text>
</comment>
<dbReference type="Proteomes" id="UP000240212">
    <property type="component" value="Unassembled WGS sequence"/>
</dbReference>
<reference evidence="1 2" key="1">
    <citation type="submission" date="2018-03" db="EMBL/GenBank/DDBJ databases">
        <title>Draft genome sequence of the first documented clinical Siccibacter turicensis isolate in Austria.</title>
        <authorList>
            <person name="Lepuschitz S."/>
            <person name="Pekard-Amenitsch S."/>
            <person name="Haunold R."/>
            <person name="Schill S."/>
            <person name="Mach R."/>
            <person name="Allerberger F."/>
            <person name="Ruppitsch W."/>
            <person name="Forsythe S.J."/>
        </authorList>
    </citation>
    <scope>NUCLEOTIDE SEQUENCE [LARGE SCALE GENOMIC DNA]</scope>
    <source>
        <strain evidence="1 2">6100069499-17</strain>
    </source>
</reference>
<evidence type="ECO:0000313" key="1">
    <source>
        <dbReference type="EMBL" id="PSN08530.1"/>
    </source>
</evidence>
<name>A0A2P8VMB5_9ENTR</name>
<accession>A0A2P8VMB5</accession>
<organism evidence="1 2">
    <name type="scientific">Siccibacter turicensis</name>
    <dbReference type="NCBI Taxonomy" id="357233"/>
    <lineage>
        <taxon>Bacteria</taxon>
        <taxon>Pseudomonadati</taxon>
        <taxon>Pseudomonadota</taxon>
        <taxon>Gammaproteobacteria</taxon>
        <taxon>Enterobacterales</taxon>
        <taxon>Enterobacteriaceae</taxon>
        <taxon>Siccibacter</taxon>
    </lineage>
</organism>
<proteinExistence type="predicted"/>